<dbReference type="InterPro" id="IPR036021">
    <property type="entry name" value="Tungsten_al_ferr_oxy-like_C"/>
</dbReference>
<protein>
    <submittedName>
        <fullName evidence="10">Aldehyde ferredoxin oxidoreductase family protein</fullName>
    </submittedName>
</protein>
<dbReference type="SUPFAM" id="SSF48310">
    <property type="entry name" value="Aldehyde ferredoxin oxidoreductase, C-terminal domains"/>
    <property type="match status" value="1"/>
</dbReference>
<evidence type="ECO:0000256" key="2">
    <source>
        <dbReference type="ARBA" id="ARBA00011032"/>
    </source>
</evidence>
<evidence type="ECO:0000256" key="7">
    <source>
        <dbReference type="ARBA" id="ARBA00023014"/>
    </source>
</evidence>
<dbReference type="InterPro" id="IPR001203">
    <property type="entry name" value="OxRdtase_Ald_Fedxn_C"/>
</dbReference>
<dbReference type="Gene3D" id="1.10.569.10">
    <property type="entry name" value="Aldehyde Ferredoxin Oxidoreductase Protein, subunit A, domain 2"/>
    <property type="match status" value="1"/>
</dbReference>
<dbReference type="InterPro" id="IPR013983">
    <property type="entry name" value="Ald_Fedxn_OxRdtase_N"/>
</dbReference>
<proteinExistence type="inferred from homology"/>
<comment type="caution">
    <text evidence="10">The sequence shown here is derived from an EMBL/GenBank/DDBJ whole genome shotgun (WGS) entry which is preliminary data.</text>
</comment>
<sequence length="600" mass="65268">MDGYTNKIAWVDLGKGKISIQETDAEMKRQYIGGRGFGAHIISSQMDPLTDPLDPENIITFMTGPTTGTGIPLGSRYEVCTKSPLNGTLMSANSGGVFGWKMKKAGFDGVVISGKAKKPTYLYLENGNVEIRNAADYWGKTTHETTDALMADLDDPKARVLCIGPAGENLDLLACVINDRDRAAGRGGSGAVMGSKNLKAIVATGDQQIKVADPDRMDGVKERIRTKIQENGICDALHLYGTSVLVNIIHENGILPTRNFQSCDFPNPDDVSGERMRDTILKKEKGCYACIVKCSRVCEVEGETHEGPEYEGVWGFGPDLGIDDLPLITQANWLCNKLGLDNIGTAGSIACAMEMREKGYISEGPTFGDGTGLLELINQIGHREGFGAELSDGSFRFAVKYGHPELSMSVKMQDLPAYDPRGLQGHGLAYATSVRGGDHVYGYLISPEVLGSPEKLDPYESTGKALWVKVFQDLTAAIDASGLCLFTSFALNADDYADIMSATTGTEINATELLRVGERIWNVQKLFNLAVGYTKDDDTLPDRFLTEPLQNGAPKGRVWERQPMLDEYYAERGWDNEGVPTPKKIRELGLGEPGIMHAHT</sequence>
<comment type="cofactor">
    <cofactor evidence="8">
        <name>tungstopterin</name>
        <dbReference type="ChEBI" id="CHEBI:30402"/>
    </cofactor>
</comment>
<gene>
    <name evidence="10" type="ORF">L0665_03340</name>
</gene>
<organism evidence="10 11">
    <name type="scientific">Methanogenium marinum</name>
    <dbReference type="NCBI Taxonomy" id="348610"/>
    <lineage>
        <taxon>Archaea</taxon>
        <taxon>Methanobacteriati</taxon>
        <taxon>Methanobacteriota</taxon>
        <taxon>Stenosarchaea group</taxon>
        <taxon>Methanomicrobia</taxon>
        <taxon>Methanomicrobiales</taxon>
        <taxon>Methanomicrobiaceae</taxon>
        <taxon>Methanogenium</taxon>
    </lineage>
</organism>
<keyword evidence="6" id="KW-0408">Iron</keyword>
<dbReference type="GO" id="GO:0046872">
    <property type="term" value="F:metal ion binding"/>
    <property type="evidence" value="ECO:0007669"/>
    <property type="project" value="UniProtKB-KW"/>
</dbReference>
<dbReference type="AlphaFoldDB" id="A0A9Q4PV58"/>
<feature type="domain" description="Aldehyde ferredoxin oxidoreductase N-terminal" evidence="9">
    <location>
        <begin position="4"/>
        <end position="207"/>
    </location>
</feature>
<dbReference type="PANTHER" id="PTHR30038:SF0">
    <property type="entry name" value="TUNGSTEN-CONTAINING ALDEHYDE FERREDOXIN OXIDOREDUCTASE"/>
    <property type="match status" value="1"/>
</dbReference>
<comment type="similarity">
    <text evidence="2">Belongs to the AOR/FOR family.</text>
</comment>
<dbReference type="Pfam" id="PF02730">
    <property type="entry name" value="AFOR_N"/>
    <property type="match status" value="1"/>
</dbReference>
<dbReference type="EMBL" id="JAKELO010000002">
    <property type="protein sequence ID" value="MDE4907645.1"/>
    <property type="molecule type" value="Genomic_DNA"/>
</dbReference>
<dbReference type="InterPro" id="IPR036503">
    <property type="entry name" value="Ald_Fedxn_OxRdtase_N_sf"/>
</dbReference>
<evidence type="ECO:0000256" key="6">
    <source>
        <dbReference type="ARBA" id="ARBA00023004"/>
    </source>
</evidence>
<reference evidence="10" key="1">
    <citation type="submission" date="2022-01" db="EMBL/GenBank/DDBJ databases">
        <title>Draft genome of Methanogenium marinum DSM 15558.</title>
        <authorList>
            <person name="Chen S.-C."/>
            <person name="You Y.-T."/>
        </authorList>
    </citation>
    <scope>NUCLEOTIDE SEQUENCE</scope>
    <source>
        <strain evidence="10">DSM 15558</strain>
    </source>
</reference>
<dbReference type="SUPFAM" id="SSF56228">
    <property type="entry name" value="Aldehyde ferredoxin oxidoreductase, N-terminal domain"/>
    <property type="match status" value="1"/>
</dbReference>
<dbReference type="PANTHER" id="PTHR30038">
    <property type="entry name" value="ALDEHYDE FERREDOXIN OXIDOREDUCTASE"/>
    <property type="match status" value="1"/>
</dbReference>
<keyword evidence="3" id="KW-0004">4Fe-4S</keyword>
<comment type="cofactor">
    <cofactor evidence="1">
        <name>[4Fe-4S] cluster</name>
        <dbReference type="ChEBI" id="CHEBI:49883"/>
    </cofactor>
</comment>
<keyword evidence="4" id="KW-0479">Metal-binding</keyword>
<dbReference type="Pfam" id="PF01314">
    <property type="entry name" value="AFOR_C"/>
    <property type="match status" value="1"/>
</dbReference>
<name>A0A9Q4PV58_9EURY</name>
<evidence type="ECO:0000256" key="4">
    <source>
        <dbReference type="ARBA" id="ARBA00022723"/>
    </source>
</evidence>
<dbReference type="InterPro" id="IPR013985">
    <property type="entry name" value="Ald_Fedxn_OxRdtase_dom3"/>
</dbReference>
<dbReference type="SMART" id="SM00790">
    <property type="entry name" value="AFOR_N"/>
    <property type="match status" value="1"/>
</dbReference>
<evidence type="ECO:0000313" key="11">
    <source>
        <dbReference type="Proteomes" id="UP001143747"/>
    </source>
</evidence>
<dbReference type="RefSeq" id="WP_274924293.1">
    <property type="nucleotide sequence ID" value="NZ_JAKELO010000002.1"/>
</dbReference>
<keyword evidence="7" id="KW-0411">Iron-sulfur</keyword>
<accession>A0A9Q4PV58</accession>
<evidence type="ECO:0000256" key="1">
    <source>
        <dbReference type="ARBA" id="ARBA00001966"/>
    </source>
</evidence>
<dbReference type="InterPro" id="IPR051919">
    <property type="entry name" value="W-dependent_AOR"/>
</dbReference>
<dbReference type="Gene3D" id="1.10.599.10">
    <property type="entry name" value="Aldehyde Ferredoxin Oxidoreductase Protein, subunit A, domain 3"/>
    <property type="match status" value="1"/>
</dbReference>
<dbReference type="GO" id="GO:0051539">
    <property type="term" value="F:4 iron, 4 sulfur cluster binding"/>
    <property type="evidence" value="ECO:0007669"/>
    <property type="project" value="UniProtKB-KW"/>
</dbReference>
<dbReference type="Proteomes" id="UP001143747">
    <property type="component" value="Unassembled WGS sequence"/>
</dbReference>
<evidence type="ECO:0000256" key="3">
    <source>
        <dbReference type="ARBA" id="ARBA00022485"/>
    </source>
</evidence>
<dbReference type="GO" id="GO:0009055">
    <property type="term" value="F:electron transfer activity"/>
    <property type="evidence" value="ECO:0007669"/>
    <property type="project" value="InterPro"/>
</dbReference>
<keyword evidence="11" id="KW-1185">Reference proteome</keyword>
<evidence type="ECO:0000256" key="5">
    <source>
        <dbReference type="ARBA" id="ARBA00023002"/>
    </source>
</evidence>
<dbReference type="GO" id="GO:0016625">
    <property type="term" value="F:oxidoreductase activity, acting on the aldehyde or oxo group of donors, iron-sulfur protein as acceptor"/>
    <property type="evidence" value="ECO:0007669"/>
    <property type="project" value="InterPro"/>
</dbReference>
<keyword evidence="5" id="KW-0560">Oxidoreductase</keyword>
<evidence type="ECO:0000256" key="8">
    <source>
        <dbReference type="ARBA" id="ARBA00049934"/>
    </source>
</evidence>
<dbReference type="InterPro" id="IPR013984">
    <property type="entry name" value="Ald_Fedxn_OxRdtase_dom2"/>
</dbReference>
<dbReference type="Gene3D" id="3.60.9.10">
    <property type="entry name" value="Aldehyde ferredoxin oxidoreductase, N-terminal domain"/>
    <property type="match status" value="1"/>
</dbReference>
<evidence type="ECO:0000259" key="9">
    <source>
        <dbReference type="SMART" id="SM00790"/>
    </source>
</evidence>
<evidence type="ECO:0000313" key="10">
    <source>
        <dbReference type="EMBL" id="MDE4907645.1"/>
    </source>
</evidence>